<dbReference type="Gene3D" id="3.40.190.10">
    <property type="entry name" value="Periplasmic binding protein-like II"/>
    <property type="match status" value="2"/>
</dbReference>
<dbReference type="PANTHER" id="PTHR43649">
    <property type="entry name" value="ARABINOSE-BINDING PROTEIN-RELATED"/>
    <property type="match status" value="1"/>
</dbReference>
<dbReference type="GO" id="GO:0042597">
    <property type="term" value="C:periplasmic space"/>
    <property type="evidence" value="ECO:0007669"/>
    <property type="project" value="UniProtKB-SubCell"/>
</dbReference>
<dbReference type="RefSeq" id="WP_144306855.1">
    <property type="nucleotide sequence ID" value="NZ_CP039543.1"/>
</dbReference>
<dbReference type="SUPFAM" id="SSF53850">
    <property type="entry name" value="Periplasmic binding protein-like II"/>
    <property type="match status" value="1"/>
</dbReference>
<evidence type="ECO:0000256" key="1">
    <source>
        <dbReference type="ARBA" id="ARBA00004418"/>
    </source>
</evidence>
<gene>
    <name evidence="7" type="ORF">DQK91_18325</name>
    <name evidence="6" type="ORF">E8L03_19850</name>
</gene>
<keyword evidence="5" id="KW-0411">Iron-sulfur</keyword>
<dbReference type="EMBL" id="QMIF01000016">
    <property type="protein sequence ID" value="TVM31356.1"/>
    <property type="molecule type" value="Genomic_DNA"/>
</dbReference>
<reference evidence="6 9" key="2">
    <citation type="submission" date="2019-04" db="EMBL/GenBank/DDBJ databases">
        <title>Isolation and culture of sulfate reducing bacteria from the cold seep of the South China Sea.</title>
        <authorList>
            <person name="Sun C."/>
            <person name="Liu R."/>
        </authorList>
    </citation>
    <scope>NUCLEOTIDE SEQUENCE [LARGE SCALE GENOMIC DNA]</scope>
    <source>
        <strain evidence="6 9">CS1</strain>
    </source>
</reference>
<proteinExistence type="inferred from homology"/>
<dbReference type="OrthoDB" id="9804061at2"/>
<comment type="similarity">
    <text evidence="2">Belongs to the bacterial solute-binding protein 1 family.</text>
</comment>
<evidence type="ECO:0000256" key="3">
    <source>
        <dbReference type="ARBA" id="ARBA00022448"/>
    </source>
</evidence>
<organism evidence="7 8">
    <name type="scientific">Oceanidesulfovibrio marinus</name>
    <dbReference type="NCBI Taxonomy" id="370038"/>
    <lineage>
        <taxon>Bacteria</taxon>
        <taxon>Pseudomonadati</taxon>
        <taxon>Thermodesulfobacteriota</taxon>
        <taxon>Desulfovibrionia</taxon>
        <taxon>Desulfovibrionales</taxon>
        <taxon>Desulfovibrionaceae</taxon>
        <taxon>Oceanidesulfovibrio</taxon>
    </lineage>
</organism>
<keyword evidence="3" id="KW-0813">Transport</keyword>
<comment type="subcellular location">
    <subcellularLocation>
        <location evidence="1">Periplasm</location>
    </subcellularLocation>
</comment>
<reference evidence="7 8" key="1">
    <citation type="submission" date="2018-06" db="EMBL/GenBank/DDBJ databases">
        <title>Complete genome of Desulfovibrio marinus P48SEP.</title>
        <authorList>
            <person name="Crispim J.S."/>
            <person name="Vidigal P.M.P."/>
            <person name="Silva L.C.F."/>
            <person name="Araujo L.C."/>
            <person name="Laguardia C.N."/>
            <person name="Dias R.S."/>
            <person name="Sousa M.P."/>
            <person name="Paula S.O."/>
            <person name="Silva C."/>
        </authorList>
    </citation>
    <scope>NUCLEOTIDE SEQUENCE [LARGE SCALE GENOMIC DNA]</scope>
    <source>
        <strain evidence="7 8">P48SEP</strain>
    </source>
</reference>
<keyword evidence="9" id="KW-1185">Reference proteome</keyword>
<dbReference type="Proteomes" id="UP000503251">
    <property type="component" value="Chromosome"/>
</dbReference>
<dbReference type="InterPro" id="IPR006311">
    <property type="entry name" value="TAT_signal"/>
</dbReference>
<dbReference type="InterPro" id="IPR050490">
    <property type="entry name" value="Bact_solute-bd_prot1"/>
</dbReference>
<evidence type="ECO:0000313" key="7">
    <source>
        <dbReference type="EMBL" id="TVM31356.1"/>
    </source>
</evidence>
<dbReference type="Pfam" id="PF13416">
    <property type="entry name" value="SBP_bac_8"/>
    <property type="match status" value="1"/>
</dbReference>
<sequence length="494" mass="54119">MHFPPRIYRFRNRISRRTFLEACAVGALGTVGFGAGLAASFNAFASNGTLASASSMTDQQREFLSSEGRRYCGLTLHIITEDTPPSRACREIAVREFAALTGIDVDWELAPLRRVLAKTLQDVNSKAGRYDIYYVDHSWLATMSPHVHSPEPLLQNPEIAYPDFDFPDFLEALVDKVASHGGRLMGLPYDIPILIMAYRRDVLDSLGLAPPRTLDEYQHVVQAVQEARAPEMYGSVGQWKAGHYSLVCAMSSWLWGHGGSFFKSDGWPGFLDDQAASAMRYMLELGKYMPPGATAWDWDGQGRSFAQGGAAVAIVWSEQFPLFDDPARSSVVGLVEPSPCPQALALRPSSETSFGETPGVSHQGGSCLALSSYSKNITPAWMFMQWVTSRDVSVRASLLGGGASLMRRSCYEDPRIMAQKRVGPGTTRHLDVTLDAITHNMGTEPHLSGWDQLVVNGFGVELGRMVTGQQGVKETLRAMQSAAGNHVRNLRPAV</sequence>
<evidence type="ECO:0000256" key="5">
    <source>
        <dbReference type="ARBA" id="ARBA00023014"/>
    </source>
</evidence>
<dbReference type="InterPro" id="IPR006059">
    <property type="entry name" value="SBP"/>
</dbReference>
<evidence type="ECO:0000256" key="4">
    <source>
        <dbReference type="ARBA" id="ARBA00022729"/>
    </source>
</evidence>
<evidence type="ECO:0000256" key="2">
    <source>
        <dbReference type="ARBA" id="ARBA00008520"/>
    </source>
</evidence>
<accession>A0A6P1ZBF7</accession>
<keyword evidence="4" id="KW-0732">Signal</keyword>
<evidence type="ECO:0000313" key="9">
    <source>
        <dbReference type="Proteomes" id="UP000503251"/>
    </source>
</evidence>
<keyword evidence="5" id="KW-0408">Iron</keyword>
<dbReference type="AlphaFoldDB" id="A0A6P1ZBF7"/>
<dbReference type="PROSITE" id="PS51318">
    <property type="entry name" value="TAT"/>
    <property type="match status" value="1"/>
</dbReference>
<dbReference type="GO" id="GO:0051536">
    <property type="term" value="F:iron-sulfur cluster binding"/>
    <property type="evidence" value="ECO:0007669"/>
    <property type="project" value="UniProtKB-KW"/>
</dbReference>
<name>A0A6P1ZBF7_9BACT</name>
<evidence type="ECO:0000313" key="6">
    <source>
        <dbReference type="EMBL" id="QJT11027.1"/>
    </source>
</evidence>
<dbReference type="Proteomes" id="UP000434052">
    <property type="component" value="Unassembled WGS sequence"/>
</dbReference>
<evidence type="ECO:0000313" key="8">
    <source>
        <dbReference type="Proteomes" id="UP000434052"/>
    </source>
</evidence>
<keyword evidence="5" id="KW-0479">Metal-binding</keyword>
<protein>
    <submittedName>
        <fullName evidence="7">ABC transporter substrate-binding protein</fullName>
    </submittedName>
    <submittedName>
        <fullName evidence="6">Extracellular solute-binding protein</fullName>
    </submittedName>
</protein>
<dbReference type="EMBL" id="CP039543">
    <property type="protein sequence ID" value="QJT11027.1"/>
    <property type="molecule type" value="Genomic_DNA"/>
</dbReference>
<dbReference type="PANTHER" id="PTHR43649:SF34">
    <property type="entry name" value="ABC TRANSPORTER PERIPLASMIC-BINDING PROTEIN YCJN-RELATED"/>
    <property type="match status" value="1"/>
</dbReference>